<dbReference type="InterPro" id="IPR009003">
    <property type="entry name" value="Peptidase_S1_PA"/>
</dbReference>
<evidence type="ECO:0000259" key="8">
    <source>
        <dbReference type="PROSITE" id="PS50240"/>
    </source>
</evidence>
<evidence type="ECO:0000256" key="3">
    <source>
        <dbReference type="ARBA" id="ARBA00023157"/>
    </source>
</evidence>
<comment type="subcellular location">
    <subcellularLocation>
        <location evidence="1">Secreted</location>
    </subcellularLocation>
</comment>
<keyword evidence="2" id="KW-0964">Secreted</keyword>
<comment type="caution">
    <text evidence="9">The sequence shown here is derived from an EMBL/GenBank/DDBJ whole genome shotgun (WGS) entry which is preliminary data.</text>
</comment>
<dbReference type="Proteomes" id="UP000791440">
    <property type="component" value="Unassembled WGS sequence"/>
</dbReference>
<evidence type="ECO:0000256" key="4">
    <source>
        <dbReference type="ARBA" id="ARBA00068096"/>
    </source>
</evidence>
<dbReference type="SMART" id="SM00020">
    <property type="entry name" value="Tryp_SPc"/>
    <property type="match status" value="1"/>
</dbReference>
<dbReference type="OrthoDB" id="5949700at2759"/>
<dbReference type="SUPFAM" id="SSF50494">
    <property type="entry name" value="Trypsin-like serine proteases"/>
    <property type="match status" value="1"/>
</dbReference>
<evidence type="ECO:0000256" key="5">
    <source>
        <dbReference type="ARBA" id="ARBA00076468"/>
    </source>
</evidence>
<keyword evidence="3" id="KW-1015">Disulfide bond</keyword>
<evidence type="ECO:0000256" key="1">
    <source>
        <dbReference type="ARBA" id="ARBA00004613"/>
    </source>
</evidence>
<dbReference type="GO" id="GO:0004252">
    <property type="term" value="F:serine-type endopeptidase activity"/>
    <property type="evidence" value="ECO:0007669"/>
    <property type="project" value="InterPro"/>
</dbReference>
<dbReference type="PROSITE" id="PS50240">
    <property type="entry name" value="TRYPSIN_DOM"/>
    <property type="match status" value="1"/>
</dbReference>
<dbReference type="EMBL" id="JH668291">
    <property type="protein sequence ID" value="KAG6442249.1"/>
    <property type="molecule type" value="Genomic_DNA"/>
</dbReference>
<dbReference type="InterPro" id="IPR001254">
    <property type="entry name" value="Trypsin_dom"/>
</dbReference>
<reference evidence="9" key="1">
    <citation type="journal article" date="2016" name="Insect Biochem. Mol. Biol.">
        <title>Multifaceted biological insights from a draft genome sequence of the tobacco hornworm moth, Manduca sexta.</title>
        <authorList>
            <person name="Kanost M.R."/>
            <person name="Arrese E.L."/>
            <person name="Cao X."/>
            <person name="Chen Y.R."/>
            <person name="Chellapilla S."/>
            <person name="Goldsmith M.R."/>
            <person name="Grosse-Wilde E."/>
            <person name="Heckel D.G."/>
            <person name="Herndon N."/>
            <person name="Jiang H."/>
            <person name="Papanicolaou A."/>
            <person name="Qu J."/>
            <person name="Soulages J.L."/>
            <person name="Vogel H."/>
            <person name="Walters J."/>
            <person name="Waterhouse R.M."/>
            <person name="Ahn S.J."/>
            <person name="Almeida F.C."/>
            <person name="An C."/>
            <person name="Aqrawi P."/>
            <person name="Bretschneider A."/>
            <person name="Bryant W.B."/>
            <person name="Bucks S."/>
            <person name="Chao H."/>
            <person name="Chevignon G."/>
            <person name="Christen J.M."/>
            <person name="Clarke D.F."/>
            <person name="Dittmer N.T."/>
            <person name="Ferguson L.C.F."/>
            <person name="Garavelou S."/>
            <person name="Gordon K.H.J."/>
            <person name="Gunaratna R.T."/>
            <person name="Han Y."/>
            <person name="Hauser F."/>
            <person name="He Y."/>
            <person name="Heidel-Fischer H."/>
            <person name="Hirsh A."/>
            <person name="Hu Y."/>
            <person name="Jiang H."/>
            <person name="Kalra D."/>
            <person name="Klinner C."/>
            <person name="Konig C."/>
            <person name="Kovar C."/>
            <person name="Kroll A.R."/>
            <person name="Kuwar S.S."/>
            <person name="Lee S.L."/>
            <person name="Lehman R."/>
            <person name="Li K."/>
            <person name="Li Z."/>
            <person name="Liang H."/>
            <person name="Lovelace S."/>
            <person name="Lu Z."/>
            <person name="Mansfield J.H."/>
            <person name="McCulloch K.J."/>
            <person name="Mathew T."/>
            <person name="Morton B."/>
            <person name="Muzny D.M."/>
            <person name="Neunemann D."/>
            <person name="Ongeri F."/>
            <person name="Pauchet Y."/>
            <person name="Pu L.L."/>
            <person name="Pyrousis I."/>
            <person name="Rao X.J."/>
            <person name="Redding A."/>
            <person name="Roesel C."/>
            <person name="Sanchez-Gracia A."/>
            <person name="Schaack S."/>
            <person name="Shukla A."/>
            <person name="Tetreau G."/>
            <person name="Wang Y."/>
            <person name="Xiong G.H."/>
            <person name="Traut W."/>
            <person name="Walsh T.K."/>
            <person name="Worley K.C."/>
            <person name="Wu D."/>
            <person name="Wu W."/>
            <person name="Wu Y.Q."/>
            <person name="Zhang X."/>
            <person name="Zou Z."/>
            <person name="Zucker H."/>
            <person name="Briscoe A.D."/>
            <person name="Burmester T."/>
            <person name="Clem R.J."/>
            <person name="Feyereisen R."/>
            <person name="Grimmelikhuijzen C.J.P."/>
            <person name="Hamodrakas S.J."/>
            <person name="Hansson B.S."/>
            <person name="Huguet E."/>
            <person name="Jermiin L.S."/>
            <person name="Lan Q."/>
            <person name="Lehman H.K."/>
            <person name="Lorenzen M."/>
            <person name="Merzendorfer H."/>
            <person name="Michalopoulos I."/>
            <person name="Morton D.B."/>
            <person name="Muthukrishnan S."/>
            <person name="Oakeshott J.G."/>
            <person name="Palmer W."/>
            <person name="Park Y."/>
            <person name="Passarelli A.L."/>
            <person name="Rozas J."/>
            <person name="Schwartz L.M."/>
            <person name="Smith W."/>
            <person name="Southgate A."/>
            <person name="Vilcinskas A."/>
            <person name="Vogt R."/>
            <person name="Wang P."/>
            <person name="Werren J."/>
            <person name="Yu X.Q."/>
            <person name="Zhou J.J."/>
            <person name="Brown S.J."/>
            <person name="Scherer S.E."/>
            <person name="Richards S."/>
            <person name="Blissard G.W."/>
        </authorList>
    </citation>
    <scope>NUCLEOTIDE SEQUENCE</scope>
</reference>
<feature type="signal peptide" evidence="7">
    <location>
        <begin position="1"/>
        <end position="20"/>
    </location>
</feature>
<dbReference type="GO" id="GO:0005576">
    <property type="term" value="C:extracellular region"/>
    <property type="evidence" value="ECO:0007669"/>
    <property type="project" value="UniProtKB-SubCell"/>
</dbReference>
<feature type="compositionally biased region" description="Polar residues" evidence="6">
    <location>
        <begin position="478"/>
        <end position="494"/>
    </location>
</feature>
<feature type="chain" id="PRO_5038276748" description="Phenoloxidase-activating factor 2" evidence="7">
    <location>
        <begin position="21"/>
        <end position="815"/>
    </location>
</feature>
<evidence type="ECO:0000256" key="2">
    <source>
        <dbReference type="ARBA" id="ARBA00022525"/>
    </source>
</evidence>
<dbReference type="InterPro" id="IPR043504">
    <property type="entry name" value="Peptidase_S1_PA_chymotrypsin"/>
</dbReference>
<keyword evidence="10" id="KW-1185">Reference proteome</keyword>
<feature type="compositionally biased region" description="Basic and acidic residues" evidence="6">
    <location>
        <begin position="496"/>
        <end position="509"/>
    </location>
</feature>
<name>A0A922CEC3_MANSE</name>
<organism evidence="9 10">
    <name type="scientific">Manduca sexta</name>
    <name type="common">Tobacco hawkmoth</name>
    <name type="synonym">Tobacco hornworm</name>
    <dbReference type="NCBI Taxonomy" id="7130"/>
    <lineage>
        <taxon>Eukaryota</taxon>
        <taxon>Metazoa</taxon>
        <taxon>Ecdysozoa</taxon>
        <taxon>Arthropoda</taxon>
        <taxon>Hexapoda</taxon>
        <taxon>Insecta</taxon>
        <taxon>Pterygota</taxon>
        <taxon>Neoptera</taxon>
        <taxon>Endopterygota</taxon>
        <taxon>Lepidoptera</taxon>
        <taxon>Glossata</taxon>
        <taxon>Ditrysia</taxon>
        <taxon>Bombycoidea</taxon>
        <taxon>Sphingidae</taxon>
        <taxon>Sphinginae</taxon>
        <taxon>Sphingini</taxon>
        <taxon>Manduca</taxon>
    </lineage>
</organism>
<evidence type="ECO:0000256" key="6">
    <source>
        <dbReference type="SAM" id="MobiDB-lite"/>
    </source>
</evidence>
<feature type="region of interest" description="Disordered" evidence="6">
    <location>
        <begin position="478"/>
        <end position="509"/>
    </location>
</feature>
<dbReference type="PANTHER" id="PTHR24258:SF142">
    <property type="entry name" value="PEPTIDASE S1 DOMAIN-CONTAINING PROTEIN"/>
    <property type="match status" value="1"/>
</dbReference>
<gene>
    <name evidence="9" type="ORF">O3G_MSEX002251</name>
</gene>
<dbReference type="GO" id="GO:0006508">
    <property type="term" value="P:proteolysis"/>
    <property type="evidence" value="ECO:0007669"/>
    <property type="project" value="InterPro"/>
</dbReference>
<dbReference type="AlphaFoldDB" id="A0A922CEC3"/>
<dbReference type="CDD" id="cd00190">
    <property type="entry name" value="Tryp_SPc"/>
    <property type="match status" value="1"/>
</dbReference>
<protein>
    <recommendedName>
        <fullName evidence="4">Phenoloxidase-activating factor 2</fullName>
    </recommendedName>
    <alternativeName>
        <fullName evidence="5">Prophenoloxidase-activating factor II</fullName>
    </alternativeName>
</protein>
<evidence type="ECO:0000256" key="7">
    <source>
        <dbReference type="SAM" id="SignalP"/>
    </source>
</evidence>
<accession>A0A922CEC3</accession>
<dbReference type="EMBL" id="JH668291">
    <property type="protein sequence ID" value="KAG6442248.1"/>
    <property type="molecule type" value="Genomic_DNA"/>
</dbReference>
<dbReference type="InterPro" id="IPR018114">
    <property type="entry name" value="TRYPSIN_HIS"/>
</dbReference>
<keyword evidence="7" id="KW-0732">Signal</keyword>
<dbReference type="InterPro" id="IPR001314">
    <property type="entry name" value="Peptidase_S1A"/>
</dbReference>
<dbReference type="PRINTS" id="PR00722">
    <property type="entry name" value="CHYMOTRYPSIN"/>
</dbReference>
<evidence type="ECO:0000313" key="10">
    <source>
        <dbReference type="Proteomes" id="UP000791440"/>
    </source>
</evidence>
<dbReference type="PANTHER" id="PTHR24258">
    <property type="entry name" value="SERINE PROTEASE-RELATED"/>
    <property type="match status" value="1"/>
</dbReference>
<reference evidence="9" key="2">
    <citation type="submission" date="2020-12" db="EMBL/GenBank/DDBJ databases">
        <authorList>
            <person name="Kanost M."/>
        </authorList>
    </citation>
    <scope>NUCLEOTIDE SEQUENCE</scope>
</reference>
<dbReference type="FunFam" id="2.40.10.10:FF:000038">
    <property type="entry name" value="Serine protease"/>
    <property type="match status" value="1"/>
</dbReference>
<dbReference type="Pfam" id="PF00089">
    <property type="entry name" value="Trypsin"/>
    <property type="match status" value="1"/>
</dbReference>
<dbReference type="PROSITE" id="PS00134">
    <property type="entry name" value="TRYPSIN_HIS"/>
    <property type="match status" value="1"/>
</dbReference>
<feature type="domain" description="Peptidase S1" evidence="8">
    <location>
        <begin position="565"/>
        <end position="809"/>
    </location>
</feature>
<dbReference type="Gene3D" id="2.40.10.10">
    <property type="entry name" value="Trypsin-like serine proteases"/>
    <property type="match status" value="1"/>
</dbReference>
<sequence length="815" mass="90065">MRWTKNILLLLPILISTCSAEWSWSADSKDTAQEQTKDTPDLLQDEHLPEPQGSLAPNNTVLDDIVDELVSRKQGRSLGGFDGVDDVYSDPTIKDALDAGDDAEARNLIKGRLCTLGLIQCEDDETQEKRYVSPDELIYAQPVDIKPIGKPVASIPIRGPPRAYGPPKPMVYPPRPQKIPPKRVGYGGPPRPGFSDKYSSSANHFQFSQSSGVYGGETNYVTKPPSYTVDSPYSFDHNKPSFNKVPPTIHTSSKTENVVQQHVHHHYVHSDAEKDPKVIVKPVVIPVGSVGHLGSQSQQFQQSSDIITGGGADFSSVGGFKPMSGGYVDNKPVYEGETIYGSQYGYNNVNKGSSNILTQGLPNQFQNNAFEDQKYGNSLGSYASHSTDFYKKELHVGSANNLYNQGPATFGQSQSNAYQGNYHEGKAQGFECVCVNYDQCPAQEIIDRKDELHLAIDPRNKGTEIVALTEEQLNNITKSDLDTAQNSTDSTSKSVQKREVKNEKPEEAAKEIEPRQGYFGRPPVQQCRPNQVCCRRPLRPQASNRGQCGIRHSQGINGRIKTPAYVDGESEFGEYPWQVAILKKDPKESVYVCGGTLIDGLHIITAAHCIKSHKGFDLRVRLGEWDVNRDVEFYPYVERDVVAVHVHPLFYSGTLDNDLAILKMDHPVEWTKYPHISPACLPDKYTDYAGQRCWTTGWGKDAFGDYGKYQNILKEVDVPILGHGQCQQQLRQTRLGYNYELGPGFLCAGGEEGKDACKGDGGGPLVCERSGTWQLVGVVSWGIGCGQVGVPGVYVKIAHYLDWISQTTGRFSNYN</sequence>
<proteinExistence type="predicted"/>
<evidence type="ECO:0000313" key="9">
    <source>
        <dbReference type="EMBL" id="KAG6442248.1"/>
    </source>
</evidence>